<dbReference type="EMBL" id="CP000975">
    <property type="protein sequence ID" value="ACD82226.1"/>
    <property type="molecule type" value="Genomic_DNA"/>
</dbReference>
<evidence type="ECO:0000313" key="3">
    <source>
        <dbReference type="Proteomes" id="UP000009149"/>
    </source>
</evidence>
<name>B3DXJ2_METI4</name>
<evidence type="ECO:0000256" key="1">
    <source>
        <dbReference type="SAM" id="MobiDB-lite"/>
    </source>
</evidence>
<proteinExistence type="predicted"/>
<dbReference type="STRING" id="481448.Minf_0166"/>
<protein>
    <submittedName>
        <fullName evidence="2">Uncharacterized protein</fullName>
    </submittedName>
</protein>
<dbReference type="KEGG" id="min:Minf_0166"/>
<dbReference type="Proteomes" id="UP000009149">
    <property type="component" value="Chromosome"/>
</dbReference>
<gene>
    <name evidence="2" type="ordered locus">Minf_0166</name>
</gene>
<organism evidence="2 3">
    <name type="scientific">Methylacidiphilum infernorum (isolate V4)</name>
    <name type="common">Methylokorus infernorum (strain V4)</name>
    <dbReference type="NCBI Taxonomy" id="481448"/>
    <lineage>
        <taxon>Bacteria</taxon>
        <taxon>Pseudomonadati</taxon>
        <taxon>Verrucomicrobiota</taxon>
        <taxon>Methylacidiphilae</taxon>
        <taxon>Methylacidiphilales</taxon>
        <taxon>Methylacidiphilaceae</taxon>
        <taxon>Methylacidiphilum (ex Ratnadevi et al. 2023)</taxon>
    </lineage>
</organism>
<feature type="region of interest" description="Disordered" evidence="1">
    <location>
        <begin position="1"/>
        <end position="36"/>
    </location>
</feature>
<sequence length="66" mass="7356">MSSKINPPRAVGRIKIGKISSLQPLPPPRGNKGKDEAFKKKISAFYTFSDFSDDSDYPVGTERKKK</sequence>
<dbReference type="HOGENOM" id="CLU_2826174_0_0_0"/>
<accession>B3DXJ2</accession>
<dbReference type="AlphaFoldDB" id="B3DXJ2"/>
<reference evidence="2 3" key="1">
    <citation type="journal article" date="2008" name="Biol. Direct">
        <title>Complete genome sequence of the extremely acidophilic methanotroph isolate V4, Methylacidiphilum infernorum, a representative of the bacterial phylum Verrucomicrobia.</title>
        <authorList>
            <person name="Hou S."/>
            <person name="Makarova K.S."/>
            <person name="Saw J.H."/>
            <person name="Senin P."/>
            <person name="Ly B.V."/>
            <person name="Zhou Z."/>
            <person name="Ren Y."/>
            <person name="Wang J."/>
            <person name="Galperin M.Y."/>
            <person name="Omelchenko M.V."/>
            <person name="Wolf Y.I."/>
            <person name="Yutin N."/>
            <person name="Koonin E.V."/>
            <person name="Stott M.B."/>
            <person name="Mountain B.W."/>
            <person name="Crowe M.A."/>
            <person name="Smirnova A.V."/>
            <person name="Dunfield P.F."/>
            <person name="Feng L."/>
            <person name="Wang L."/>
            <person name="Alam M."/>
        </authorList>
    </citation>
    <scope>NUCLEOTIDE SEQUENCE [LARGE SCALE GENOMIC DNA]</scope>
    <source>
        <strain evidence="3">Isolate V4</strain>
    </source>
</reference>
<evidence type="ECO:0000313" key="2">
    <source>
        <dbReference type="EMBL" id="ACD82226.1"/>
    </source>
</evidence>